<name>A0ABD1QR83_9LAMI</name>
<proteinExistence type="predicted"/>
<dbReference type="EMBL" id="JBFOLJ010000014">
    <property type="protein sequence ID" value="KAL2478722.1"/>
    <property type="molecule type" value="Genomic_DNA"/>
</dbReference>
<dbReference type="Proteomes" id="UP001604277">
    <property type="component" value="Unassembled WGS sequence"/>
</dbReference>
<protein>
    <recommendedName>
        <fullName evidence="3">Maturase K</fullName>
    </recommendedName>
</protein>
<dbReference type="PANTHER" id="PTHR46635:SF1">
    <property type="entry name" value="GLYCOSYL TRANSFERASE FAMILY 1 PROTEIN"/>
    <property type="match status" value="1"/>
</dbReference>
<accession>A0ABD1QR83</accession>
<evidence type="ECO:0000313" key="2">
    <source>
        <dbReference type="Proteomes" id="UP001604277"/>
    </source>
</evidence>
<keyword evidence="2" id="KW-1185">Reference proteome</keyword>
<comment type="caution">
    <text evidence="1">The sequence shown here is derived from an EMBL/GenBank/DDBJ whole genome shotgun (WGS) entry which is preliminary data.</text>
</comment>
<sequence>MPIVEDSWSVMHCWVLPTRSFVEFIMFSRMFVNALDAQFYDEHQKTGRCYLSLSKDKHCYSRLLELLINVWAYHSARRMVYVNPSTGFMHEQHKLRSRRGQMWVKWFQYSTLKSMDEDLAEESDSDHPVRQVAVAVNRRGSSGKEPGEMKILYVALKVNLESEFILASGLAVKCLILLAIFCNEMLKV</sequence>
<reference evidence="2" key="1">
    <citation type="submission" date="2024-07" db="EMBL/GenBank/DDBJ databases">
        <title>Two chromosome-level genome assemblies of Korean endemic species Abeliophyllum distichum and Forsythia ovata (Oleaceae).</title>
        <authorList>
            <person name="Jang H."/>
        </authorList>
    </citation>
    <scope>NUCLEOTIDE SEQUENCE [LARGE SCALE GENOMIC DNA]</scope>
</reference>
<gene>
    <name evidence="1" type="ORF">Fot_47736</name>
</gene>
<dbReference type="AlphaFoldDB" id="A0ABD1QR83"/>
<evidence type="ECO:0008006" key="3">
    <source>
        <dbReference type="Google" id="ProtNLM"/>
    </source>
</evidence>
<evidence type="ECO:0000313" key="1">
    <source>
        <dbReference type="EMBL" id="KAL2478722.1"/>
    </source>
</evidence>
<dbReference type="PANTHER" id="PTHR46635">
    <property type="entry name" value="GLYCOSYL TRANSFERASE FAMILY 1 PROTEIN"/>
    <property type="match status" value="1"/>
</dbReference>
<organism evidence="1 2">
    <name type="scientific">Forsythia ovata</name>
    <dbReference type="NCBI Taxonomy" id="205694"/>
    <lineage>
        <taxon>Eukaryota</taxon>
        <taxon>Viridiplantae</taxon>
        <taxon>Streptophyta</taxon>
        <taxon>Embryophyta</taxon>
        <taxon>Tracheophyta</taxon>
        <taxon>Spermatophyta</taxon>
        <taxon>Magnoliopsida</taxon>
        <taxon>eudicotyledons</taxon>
        <taxon>Gunneridae</taxon>
        <taxon>Pentapetalae</taxon>
        <taxon>asterids</taxon>
        <taxon>lamiids</taxon>
        <taxon>Lamiales</taxon>
        <taxon>Oleaceae</taxon>
        <taxon>Forsythieae</taxon>
        <taxon>Forsythia</taxon>
    </lineage>
</organism>